<name>A0ABR2RZU4_9ROSI</name>
<organism evidence="1 2">
    <name type="scientific">Hibiscus sabdariffa</name>
    <name type="common">roselle</name>
    <dbReference type="NCBI Taxonomy" id="183260"/>
    <lineage>
        <taxon>Eukaryota</taxon>
        <taxon>Viridiplantae</taxon>
        <taxon>Streptophyta</taxon>
        <taxon>Embryophyta</taxon>
        <taxon>Tracheophyta</taxon>
        <taxon>Spermatophyta</taxon>
        <taxon>Magnoliopsida</taxon>
        <taxon>eudicotyledons</taxon>
        <taxon>Gunneridae</taxon>
        <taxon>Pentapetalae</taxon>
        <taxon>rosids</taxon>
        <taxon>malvids</taxon>
        <taxon>Malvales</taxon>
        <taxon>Malvaceae</taxon>
        <taxon>Malvoideae</taxon>
        <taxon>Hibiscus</taxon>
    </lineage>
</organism>
<accession>A0ABR2RZU4</accession>
<comment type="caution">
    <text evidence="1">The sequence shown here is derived from an EMBL/GenBank/DDBJ whole genome shotgun (WGS) entry which is preliminary data.</text>
</comment>
<gene>
    <name evidence="1" type="ORF">V6N11_001451</name>
</gene>
<dbReference type="EMBL" id="JBBPBN010000019">
    <property type="protein sequence ID" value="KAK9018477.1"/>
    <property type="molecule type" value="Genomic_DNA"/>
</dbReference>
<evidence type="ECO:0000313" key="1">
    <source>
        <dbReference type="EMBL" id="KAK9018477.1"/>
    </source>
</evidence>
<sequence>MIQGIKPFKGYIARAFSKHDDDTKEEARKMGHFTKEHDVSSEGVHGTTPLKRYISCAYSKRYDEPSQETQLCIKWCEDSNKNTYPYSKGHNVSNQYQEGV</sequence>
<protein>
    <submittedName>
        <fullName evidence="1">Uncharacterized protein</fullName>
    </submittedName>
</protein>
<proteinExistence type="predicted"/>
<dbReference type="Proteomes" id="UP001396334">
    <property type="component" value="Unassembled WGS sequence"/>
</dbReference>
<reference evidence="1 2" key="1">
    <citation type="journal article" date="2024" name="G3 (Bethesda)">
        <title>Genome assembly of Hibiscus sabdariffa L. provides insights into metabolisms of medicinal natural products.</title>
        <authorList>
            <person name="Kim T."/>
        </authorList>
    </citation>
    <scope>NUCLEOTIDE SEQUENCE [LARGE SCALE GENOMIC DNA]</scope>
    <source>
        <strain evidence="1">TK-2024</strain>
        <tissue evidence="1">Old leaves</tissue>
    </source>
</reference>
<keyword evidence="2" id="KW-1185">Reference proteome</keyword>
<evidence type="ECO:0000313" key="2">
    <source>
        <dbReference type="Proteomes" id="UP001396334"/>
    </source>
</evidence>